<dbReference type="InterPro" id="IPR025997">
    <property type="entry name" value="SBP_2_dom"/>
</dbReference>
<sequence>MAAVVAVALVGCSSTPSTGTSTGSQKQIRIGAIYLDSQGYYGGVKAGVQGAAKASGMNVKFIETNPGGDVSKESDFMNTLVSSGVDAIIISAASADSSVAAIKQAFNAGIPVICYNTCVNDAATKKYVSAYVIGDPLKFGQQLGEAAVKEFTAAKIDAPKMGVLNCEQYEVCKLRFQGFKDAMMKGLPGTEFVANQEGAEVDKAVPVAEQMLTANPDINGLYGEAGGATIGAYKAVGTANKVGKIFVFGSDMTTEIATELNKGDVLKSVVDISGLGVGKLAWAAVEKSLKGTKSATVQAPITLYSPAEAANWLTTHADGLP</sequence>
<dbReference type="PANTHER" id="PTHR30036:SF7">
    <property type="entry name" value="ABC TRANSPORTER PERIPLASMIC-BINDING PROTEIN YPHF"/>
    <property type="match status" value="1"/>
</dbReference>
<comment type="caution">
    <text evidence="4">The sequence shown here is derived from an EMBL/GenBank/DDBJ whole genome shotgun (WGS) entry which is preliminary data.</text>
</comment>
<evidence type="ECO:0000313" key="5">
    <source>
        <dbReference type="Proteomes" id="UP000321379"/>
    </source>
</evidence>
<evidence type="ECO:0000313" key="4">
    <source>
        <dbReference type="EMBL" id="TXN30501.1"/>
    </source>
</evidence>
<gene>
    <name evidence="4" type="ORF">FVP33_10340</name>
</gene>
<proteinExistence type="inferred from homology"/>
<comment type="similarity">
    <text evidence="2">Belongs to the bacterial solute-binding protein 2 family.</text>
</comment>
<feature type="domain" description="Periplasmic binding protein" evidence="3">
    <location>
        <begin position="37"/>
        <end position="291"/>
    </location>
</feature>
<protein>
    <submittedName>
        <fullName evidence="4">Substrate-binding domain-containing protein</fullName>
    </submittedName>
</protein>
<accession>A0A5C8UPY3</accession>
<dbReference type="GO" id="GO:0030288">
    <property type="term" value="C:outer membrane-bounded periplasmic space"/>
    <property type="evidence" value="ECO:0007669"/>
    <property type="project" value="TreeGrafter"/>
</dbReference>
<dbReference type="GO" id="GO:0030246">
    <property type="term" value="F:carbohydrate binding"/>
    <property type="evidence" value="ECO:0007669"/>
    <property type="project" value="TreeGrafter"/>
</dbReference>
<keyword evidence="5" id="KW-1185">Reference proteome</keyword>
<dbReference type="SUPFAM" id="SSF53822">
    <property type="entry name" value="Periplasmic binding protein-like I"/>
    <property type="match status" value="1"/>
</dbReference>
<dbReference type="PANTHER" id="PTHR30036">
    <property type="entry name" value="D-XYLOSE-BINDING PERIPLASMIC PROTEIN"/>
    <property type="match status" value="1"/>
</dbReference>
<dbReference type="InterPro" id="IPR028082">
    <property type="entry name" value="Peripla_BP_I"/>
</dbReference>
<dbReference type="AlphaFoldDB" id="A0A5C8UPY3"/>
<evidence type="ECO:0000256" key="2">
    <source>
        <dbReference type="ARBA" id="ARBA00007639"/>
    </source>
</evidence>
<dbReference type="Gene3D" id="3.40.50.2300">
    <property type="match status" value="2"/>
</dbReference>
<organism evidence="4 5">
    <name type="scientific">Lacisediminihabitans profunda</name>
    <dbReference type="NCBI Taxonomy" id="2594790"/>
    <lineage>
        <taxon>Bacteria</taxon>
        <taxon>Bacillati</taxon>
        <taxon>Actinomycetota</taxon>
        <taxon>Actinomycetes</taxon>
        <taxon>Micrococcales</taxon>
        <taxon>Microbacteriaceae</taxon>
        <taxon>Lacisediminihabitans</taxon>
    </lineage>
</organism>
<reference evidence="4 5" key="1">
    <citation type="submission" date="2019-08" db="EMBL/GenBank/DDBJ databases">
        <title>Bacterial whole genome sequence for Glaciihabitans sp. CHu50b-6-2.</title>
        <authorList>
            <person name="Jin L."/>
        </authorList>
    </citation>
    <scope>NUCLEOTIDE SEQUENCE [LARGE SCALE GENOMIC DNA]</scope>
    <source>
        <strain evidence="4 5">CHu50b-6-2</strain>
    </source>
</reference>
<dbReference type="InterPro" id="IPR050555">
    <property type="entry name" value="Bact_Solute-Bind_Prot2"/>
</dbReference>
<name>A0A5C8UPY3_9MICO</name>
<evidence type="ECO:0000259" key="3">
    <source>
        <dbReference type="Pfam" id="PF13407"/>
    </source>
</evidence>
<dbReference type="Pfam" id="PF13407">
    <property type="entry name" value="Peripla_BP_4"/>
    <property type="match status" value="1"/>
</dbReference>
<evidence type="ECO:0000256" key="1">
    <source>
        <dbReference type="ARBA" id="ARBA00004196"/>
    </source>
</evidence>
<dbReference type="EMBL" id="VRMG01000007">
    <property type="protein sequence ID" value="TXN30501.1"/>
    <property type="molecule type" value="Genomic_DNA"/>
</dbReference>
<dbReference type="Proteomes" id="UP000321379">
    <property type="component" value="Unassembled WGS sequence"/>
</dbReference>
<comment type="subcellular location">
    <subcellularLocation>
        <location evidence="1">Cell envelope</location>
    </subcellularLocation>
</comment>